<dbReference type="GO" id="GO:0003700">
    <property type="term" value="F:DNA-binding transcription factor activity"/>
    <property type="evidence" value="ECO:0007669"/>
    <property type="project" value="InterPro"/>
</dbReference>
<evidence type="ECO:0000256" key="2">
    <source>
        <dbReference type="ARBA" id="ARBA00023125"/>
    </source>
</evidence>
<sequence>MHAMTIQARTAVLTNYQEVARHLGLNANALLAEVGLTSSLLSDPDRRIPATASIILLEKSSRLSGCETFGLRMAELRHISDFGEVSLLLSHQNTLRDALKVIVQYRHLLNDSLAIFVEETGKTVIIREELVTEMGTNNRQSIELAVALMHRFCSALLGAHWHPISVCFTHDAPADLSVHRRIFGCKVEFGCEFNGIVCPAANLDATNPLANEAMARHAQRYLDSSLMGKNGQSLALDVRKSIYLLLPMGHATIAQIAQSHGMNVRTLQRRLDEEGVSFSELISSVRRDLVVRYLENPGYSLGRIADMLGYSMPNSFTRWFISQFNMPPAAWRSEHKIVPRKDS</sequence>
<dbReference type="Proteomes" id="UP000385207">
    <property type="component" value="Unassembled WGS sequence"/>
</dbReference>
<keyword evidence="2" id="KW-0238">DNA-binding</keyword>
<dbReference type="InterPro" id="IPR032687">
    <property type="entry name" value="AraC-type_N"/>
</dbReference>
<reference evidence="4 5" key="1">
    <citation type="submission" date="2019-09" db="EMBL/GenBank/DDBJ databases">
        <authorList>
            <person name="Chandra G."/>
            <person name="Truman W A."/>
        </authorList>
    </citation>
    <scope>NUCLEOTIDE SEQUENCE [LARGE SCALE GENOMIC DNA]</scope>
    <source>
        <strain evidence="4">PS862</strain>
    </source>
</reference>
<evidence type="ECO:0000256" key="1">
    <source>
        <dbReference type="ARBA" id="ARBA00023015"/>
    </source>
</evidence>
<dbReference type="PANTHER" id="PTHR47894:SF4">
    <property type="entry name" value="HTH-TYPE TRANSCRIPTIONAL REGULATOR GADX"/>
    <property type="match status" value="1"/>
</dbReference>
<dbReference type="InterPro" id="IPR018060">
    <property type="entry name" value="HTH_AraC"/>
</dbReference>
<name>A0A5E7IF05_PSEFL</name>
<dbReference type="EMBL" id="CABVII010000005">
    <property type="protein sequence ID" value="VVO74252.1"/>
    <property type="molecule type" value="Genomic_DNA"/>
</dbReference>
<evidence type="ECO:0000313" key="5">
    <source>
        <dbReference type="Proteomes" id="UP000385207"/>
    </source>
</evidence>
<dbReference type="GO" id="GO:0000976">
    <property type="term" value="F:transcription cis-regulatory region binding"/>
    <property type="evidence" value="ECO:0007669"/>
    <property type="project" value="TreeGrafter"/>
</dbReference>
<dbReference type="InterPro" id="IPR009057">
    <property type="entry name" value="Homeodomain-like_sf"/>
</dbReference>
<accession>A0A5E7IF05</accession>
<dbReference type="SMART" id="SM00342">
    <property type="entry name" value="HTH_ARAC"/>
    <property type="match status" value="1"/>
</dbReference>
<proteinExistence type="predicted"/>
<keyword evidence="3" id="KW-0804">Transcription</keyword>
<dbReference type="PANTHER" id="PTHR47894">
    <property type="entry name" value="HTH-TYPE TRANSCRIPTIONAL REGULATOR GADX"/>
    <property type="match status" value="1"/>
</dbReference>
<dbReference type="AlphaFoldDB" id="A0A5E7IF05"/>
<dbReference type="Pfam" id="PF12833">
    <property type="entry name" value="HTH_18"/>
    <property type="match status" value="1"/>
</dbReference>
<evidence type="ECO:0000313" key="4">
    <source>
        <dbReference type="EMBL" id="VVO74252.1"/>
    </source>
</evidence>
<dbReference type="PROSITE" id="PS01124">
    <property type="entry name" value="HTH_ARAC_FAMILY_2"/>
    <property type="match status" value="1"/>
</dbReference>
<dbReference type="Gene3D" id="1.10.10.60">
    <property type="entry name" value="Homeodomain-like"/>
    <property type="match status" value="1"/>
</dbReference>
<gene>
    <name evidence="4" type="primary">virS_1</name>
    <name evidence="4" type="ORF">PS862_01494</name>
</gene>
<dbReference type="SUPFAM" id="SSF46689">
    <property type="entry name" value="Homeodomain-like"/>
    <property type="match status" value="1"/>
</dbReference>
<evidence type="ECO:0000256" key="3">
    <source>
        <dbReference type="ARBA" id="ARBA00023163"/>
    </source>
</evidence>
<keyword evidence="1" id="KW-0805">Transcription regulation</keyword>
<protein>
    <submittedName>
        <fullName evidence="4">HTH-type transcriptional regulator VirS</fullName>
    </submittedName>
</protein>
<dbReference type="Pfam" id="PF12625">
    <property type="entry name" value="Arabinose_bd"/>
    <property type="match status" value="1"/>
</dbReference>
<dbReference type="GO" id="GO:0005829">
    <property type="term" value="C:cytosol"/>
    <property type="evidence" value="ECO:0007669"/>
    <property type="project" value="TreeGrafter"/>
</dbReference>
<organism evidence="4 5">
    <name type="scientific">Pseudomonas fluorescens</name>
    <dbReference type="NCBI Taxonomy" id="294"/>
    <lineage>
        <taxon>Bacteria</taxon>
        <taxon>Pseudomonadati</taxon>
        <taxon>Pseudomonadota</taxon>
        <taxon>Gammaproteobacteria</taxon>
        <taxon>Pseudomonadales</taxon>
        <taxon>Pseudomonadaceae</taxon>
        <taxon>Pseudomonas</taxon>
    </lineage>
</organism>